<sequence length="109" mass="12932">MDRQYDLTPRMMPYLDRHLVFPLLQFLSLKELYAEEDLLQAKYDLLSKTSMVDYTKELYKQIHHIETDPEEFSERRENVLAALEKMQAEAAKVTEVIENPDVINALRQD</sequence>
<dbReference type="OrthoDB" id="417252at2759"/>
<evidence type="ECO:0000313" key="6">
    <source>
        <dbReference type="Proteomes" id="UP001150925"/>
    </source>
</evidence>
<dbReference type="GO" id="GO:0005852">
    <property type="term" value="C:eukaryotic translation initiation factor 3 complex"/>
    <property type="evidence" value="ECO:0007669"/>
    <property type="project" value="InterPro"/>
</dbReference>
<dbReference type="EMBL" id="JANBPY010000949">
    <property type="protein sequence ID" value="KAJ1962542.1"/>
    <property type="molecule type" value="Genomic_DNA"/>
</dbReference>
<dbReference type="Proteomes" id="UP001150925">
    <property type="component" value="Unassembled WGS sequence"/>
</dbReference>
<evidence type="ECO:0000313" key="5">
    <source>
        <dbReference type="EMBL" id="KAJ1962542.1"/>
    </source>
</evidence>
<gene>
    <name evidence="5" type="primary">INT6_1</name>
    <name evidence="5" type="ORF">IWQ62_003493</name>
</gene>
<keyword evidence="2 5" id="KW-0396">Initiation factor</keyword>
<accession>A0A9W8E2V2</accession>
<name>A0A9W8E2V2_9FUNG</name>
<dbReference type="InterPro" id="IPR016650">
    <property type="entry name" value="eIF3e"/>
</dbReference>
<comment type="caution">
    <text evidence="5">The sequence shown here is derived from an EMBL/GenBank/DDBJ whole genome shotgun (WGS) entry which is preliminary data.</text>
</comment>
<keyword evidence="3" id="KW-0648">Protein biosynthesis</keyword>
<dbReference type="AlphaFoldDB" id="A0A9W8E2V2"/>
<dbReference type="PANTHER" id="PTHR10317">
    <property type="entry name" value="EUKARYOTIC TRANSLATION INITIATION FACTOR 3 SUBUNIT E"/>
    <property type="match status" value="1"/>
</dbReference>
<keyword evidence="1" id="KW-0963">Cytoplasm</keyword>
<evidence type="ECO:0000259" key="4">
    <source>
        <dbReference type="SMART" id="SM01186"/>
    </source>
</evidence>
<feature type="domain" description="Eukaryotic translation initiation factor 3 subunit E N-terminal" evidence="4">
    <location>
        <begin position="6"/>
        <end position="108"/>
    </location>
</feature>
<organism evidence="5 6">
    <name type="scientific">Dispira parvispora</name>
    <dbReference type="NCBI Taxonomy" id="1520584"/>
    <lineage>
        <taxon>Eukaryota</taxon>
        <taxon>Fungi</taxon>
        <taxon>Fungi incertae sedis</taxon>
        <taxon>Zoopagomycota</taxon>
        <taxon>Kickxellomycotina</taxon>
        <taxon>Dimargaritomycetes</taxon>
        <taxon>Dimargaritales</taxon>
        <taxon>Dimargaritaceae</taxon>
        <taxon>Dispira</taxon>
    </lineage>
</organism>
<evidence type="ECO:0000256" key="1">
    <source>
        <dbReference type="ARBA" id="ARBA00022490"/>
    </source>
</evidence>
<dbReference type="InterPro" id="IPR019010">
    <property type="entry name" value="eIF3e_N"/>
</dbReference>
<evidence type="ECO:0000256" key="3">
    <source>
        <dbReference type="ARBA" id="ARBA00022917"/>
    </source>
</evidence>
<dbReference type="GO" id="GO:0003743">
    <property type="term" value="F:translation initiation factor activity"/>
    <property type="evidence" value="ECO:0007669"/>
    <property type="project" value="UniProtKB-KW"/>
</dbReference>
<proteinExistence type="predicted"/>
<protein>
    <submittedName>
        <fullName evidence="5">Eukaryotic translation initiation factor 3 subunit E</fullName>
    </submittedName>
</protein>
<feature type="non-terminal residue" evidence="5">
    <location>
        <position position="109"/>
    </location>
</feature>
<dbReference type="SMART" id="SM01186">
    <property type="entry name" value="eIF3_N"/>
    <property type="match status" value="1"/>
</dbReference>
<keyword evidence="6" id="KW-1185">Reference proteome</keyword>
<evidence type="ECO:0000256" key="2">
    <source>
        <dbReference type="ARBA" id="ARBA00022540"/>
    </source>
</evidence>
<dbReference type="Pfam" id="PF09440">
    <property type="entry name" value="eIF3_N"/>
    <property type="match status" value="1"/>
</dbReference>
<reference evidence="5" key="1">
    <citation type="submission" date="2022-07" db="EMBL/GenBank/DDBJ databases">
        <title>Phylogenomic reconstructions and comparative analyses of Kickxellomycotina fungi.</title>
        <authorList>
            <person name="Reynolds N.K."/>
            <person name="Stajich J.E."/>
            <person name="Barry K."/>
            <person name="Grigoriev I.V."/>
            <person name="Crous P."/>
            <person name="Smith M.E."/>
        </authorList>
    </citation>
    <scope>NUCLEOTIDE SEQUENCE</scope>
    <source>
        <strain evidence="5">RSA 1196</strain>
    </source>
</reference>